<dbReference type="SUPFAM" id="SSF53850">
    <property type="entry name" value="Periplasmic binding protein-like II"/>
    <property type="match status" value="1"/>
</dbReference>
<evidence type="ECO:0000256" key="1">
    <source>
        <dbReference type="ARBA" id="ARBA00022729"/>
    </source>
</evidence>
<sequence length="421" mass="48377">MIRFLLIAVCFLSASCFAKPNNQLIVLTTFTLESLQPLLAKFKEEHPSMTFTILHRREVAGLRLLEQNDHDIDIVISSSPSLFNYLSEQNSLMPLNALNYDSAFQRQRFMQQTLENVAVFGYSGYGLMWNEDYLAKHNIKAPDSWESLTDPQYFRHLVMSSPARSGTTHIMVENILQQHGWKKGWQLLLQIGGNLSSVSARSYGVSDTISRGLAGIGPIIDSYAYRRQEHFPFIGFQYQPNSPLMPSYVAAVNNINPAAHSIEFIRFLLSDQVQHTLSSSSMNKYALKQNMTQPFDVSQLNYQLMHQRGMMVKQLFEQTINQQLIRLNQAWQLINEVKRLPHLNNAEMRQLNLAIKLASTPPVTESQAQDPHLLAVLTMDRNDLTTVKYANHWRQLMGEQLEQSIALCERLIEQYENRRKN</sequence>
<comment type="caution">
    <text evidence="3">The sequence shown here is derived from an EMBL/GenBank/DDBJ whole genome shotgun (WGS) entry which is preliminary data.</text>
</comment>
<gene>
    <name evidence="3" type="ORF">ABT56_03585</name>
</gene>
<evidence type="ECO:0000256" key="2">
    <source>
        <dbReference type="SAM" id="SignalP"/>
    </source>
</evidence>
<evidence type="ECO:0000313" key="3">
    <source>
        <dbReference type="EMBL" id="KLV09282.1"/>
    </source>
</evidence>
<dbReference type="STRING" id="1195763.ABT56_03585"/>
<feature type="chain" id="PRO_5005253985" evidence="2">
    <location>
        <begin position="19"/>
        <end position="421"/>
    </location>
</feature>
<dbReference type="PANTHER" id="PTHR30006">
    <property type="entry name" value="THIAMINE-BINDING PERIPLASMIC PROTEIN-RELATED"/>
    <property type="match status" value="1"/>
</dbReference>
<dbReference type="PANTHER" id="PTHR30006:SF25">
    <property type="entry name" value="PHOSPHOGLYCERATE TRANSPORT REGULATORY PROTEIN PGTC"/>
    <property type="match status" value="1"/>
</dbReference>
<reference evidence="3 4" key="1">
    <citation type="submission" date="2015-05" db="EMBL/GenBank/DDBJ databases">
        <title>Photobacterium galathea sp. nov.</title>
        <authorList>
            <person name="Machado H."/>
            <person name="Gram L."/>
        </authorList>
    </citation>
    <scope>NUCLEOTIDE SEQUENCE [LARGE SCALE GENOMIC DNA]</scope>
    <source>
        <strain evidence="3 4">CGMCC 1.12159</strain>
    </source>
</reference>
<dbReference type="GO" id="GO:0030288">
    <property type="term" value="C:outer membrane-bounded periplasmic space"/>
    <property type="evidence" value="ECO:0007669"/>
    <property type="project" value="TreeGrafter"/>
</dbReference>
<dbReference type="Proteomes" id="UP000036097">
    <property type="component" value="Unassembled WGS sequence"/>
</dbReference>
<organism evidence="3 4">
    <name type="scientific">Photobacterium aquae</name>
    <dbReference type="NCBI Taxonomy" id="1195763"/>
    <lineage>
        <taxon>Bacteria</taxon>
        <taxon>Pseudomonadati</taxon>
        <taxon>Pseudomonadota</taxon>
        <taxon>Gammaproteobacteria</taxon>
        <taxon>Vibrionales</taxon>
        <taxon>Vibrionaceae</taxon>
        <taxon>Photobacterium</taxon>
    </lineage>
</organism>
<dbReference type="EMBL" id="LDOT01000002">
    <property type="protein sequence ID" value="KLV09282.1"/>
    <property type="molecule type" value="Genomic_DNA"/>
</dbReference>
<dbReference type="PROSITE" id="PS51257">
    <property type="entry name" value="PROKAR_LIPOPROTEIN"/>
    <property type="match status" value="1"/>
</dbReference>
<feature type="signal peptide" evidence="2">
    <location>
        <begin position="1"/>
        <end position="18"/>
    </location>
</feature>
<dbReference type="AlphaFoldDB" id="A0A0J1K4F8"/>
<evidence type="ECO:0000313" key="4">
    <source>
        <dbReference type="Proteomes" id="UP000036097"/>
    </source>
</evidence>
<proteinExistence type="predicted"/>
<keyword evidence="1 2" id="KW-0732">Signal</keyword>
<protein>
    <submittedName>
        <fullName evidence="3">ABC transporter substrate-binding protein</fullName>
    </submittedName>
</protein>
<dbReference type="Gene3D" id="3.40.190.10">
    <property type="entry name" value="Periplasmic binding protein-like II"/>
    <property type="match status" value="2"/>
</dbReference>
<keyword evidence="4" id="KW-1185">Reference proteome</keyword>
<accession>A0A0J1K4F8</accession>
<dbReference type="PATRIC" id="fig|1195763.3.peg.772"/>
<name>A0A0J1K4F8_9GAMM</name>
<dbReference type="OrthoDB" id="305758at2"/>
<dbReference type="RefSeq" id="WP_047877442.1">
    <property type="nucleotide sequence ID" value="NZ_LDOT01000002.1"/>
</dbReference>
<dbReference type="Pfam" id="PF13343">
    <property type="entry name" value="SBP_bac_6"/>
    <property type="match status" value="1"/>
</dbReference>